<keyword evidence="1" id="KW-1133">Transmembrane helix</keyword>
<dbReference type="OrthoDB" id="383696at2157"/>
<feature type="transmembrane region" description="Helical" evidence="1">
    <location>
        <begin position="140"/>
        <end position="161"/>
    </location>
</feature>
<dbReference type="Proteomes" id="UP000013307">
    <property type="component" value="Chromosome"/>
</dbReference>
<dbReference type="eggNOG" id="arCOG07069">
    <property type="taxonomic scope" value="Archaea"/>
</dbReference>
<dbReference type="RefSeq" id="WP_015591486.1">
    <property type="nucleotide sequence ID" value="NC_021169.1"/>
</dbReference>
<evidence type="ECO:0000256" key="1">
    <source>
        <dbReference type="SAM" id="Phobius"/>
    </source>
</evidence>
<keyword evidence="1" id="KW-0472">Membrane</keyword>
<proteinExistence type="predicted"/>
<name>N0BNJ4_9EURY</name>
<dbReference type="AlphaFoldDB" id="N0BNJ4"/>
<feature type="transmembrane region" description="Helical" evidence="1">
    <location>
        <begin position="60"/>
        <end position="80"/>
    </location>
</feature>
<keyword evidence="3" id="KW-1185">Reference proteome</keyword>
<keyword evidence="1" id="KW-0812">Transmembrane</keyword>
<feature type="transmembrane region" description="Helical" evidence="1">
    <location>
        <begin position="87"/>
        <end position="106"/>
    </location>
</feature>
<dbReference type="EMBL" id="CP005290">
    <property type="protein sequence ID" value="AGK61890.1"/>
    <property type="molecule type" value="Genomic_DNA"/>
</dbReference>
<protein>
    <submittedName>
        <fullName evidence="2">Uncharacterized protein</fullName>
    </submittedName>
</protein>
<feature type="transmembrane region" description="Helical" evidence="1">
    <location>
        <begin position="32"/>
        <end position="54"/>
    </location>
</feature>
<accession>N0BNJ4</accession>
<organism evidence="2 3">
    <name type="scientific">Archaeoglobus sulfaticallidus PM70-1</name>
    <dbReference type="NCBI Taxonomy" id="387631"/>
    <lineage>
        <taxon>Archaea</taxon>
        <taxon>Methanobacteriati</taxon>
        <taxon>Methanobacteriota</taxon>
        <taxon>Archaeoglobi</taxon>
        <taxon>Archaeoglobales</taxon>
        <taxon>Archaeoglobaceae</taxon>
        <taxon>Archaeoglobus</taxon>
    </lineage>
</organism>
<gene>
    <name evidence="2" type="ORF">Asulf_01924</name>
</gene>
<feature type="transmembrane region" description="Helical" evidence="1">
    <location>
        <begin position="112"/>
        <end position="131"/>
    </location>
</feature>
<dbReference type="HOGENOM" id="CLU_1369464_0_0_2"/>
<evidence type="ECO:0000313" key="3">
    <source>
        <dbReference type="Proteomes" id="UP000013307"/>
    </source>
</evidence>
<dbReference type="GeneID" id="15393558"/>
<feature type="transmembrane region" description="Helical" evidence="1">
    <location>
        <begin position="173"/>
        <end position="192"/>
    </location>
</feature>
<reference evidence="2 3" key="1">
    <citation type="journal article" date="2013" name="Genome Announc.">
        <title>Complete Genome Sequence of the Thermophilic and Facultatively Chemolithoautotrophic Sulfate Reducer Archaeoglobus sulfaticallidus Strain PM70-1T.</title>
        <authorList>
            <person name="Stokke R."/>
            <person name="Hocking W.P."/>
            <person name="Steinsbu B.O."/>
            <person name="Steen I.H."/>
        </authorList>
    </citation>
    <scope>NUCLEOTIDE SEQUENCE [LARGE SCALE GENOMIC DNA]</scope>
    <source>
        <strain evidence="2">PM70-1</strain>
    </source>
</reference>
<evidence type="ECO:0000313" key="2">
    <source>
        <dbReference type="EMBL" id="AGK61890.1"/>
    </source>
</evidence>
<feature type="transmembrane region" description="Helical" evidence="1">
    <location>
        <begin position="6"/>
        <end position="25"/>
    </location>
</feature>
<dbReference type="KEGG" id="ast:Asulf_01924"/>
<sequence length="199" mass="20937">MFPVEEWVTVVSGLAFTAVAVLLYSRTKQISALLWTIAAASFLVISIALAVMGLNALQLAVTPYLGSIYPGLLAAGIIASKSKAWRYYFAFVIVALVLMAAGSEGLVKISRVLLHSVSGLIIVFLPLVFAVKRLAPASSIFVSIGGLLISIGGLALATLMAGKPLLPFETVVFILHPLLFLSAFVMAAGLYVSRGLGLE</sequence>